<evidence type="ECO:0000256" key="5">
    <source>
        <dbReference type="ARBA" id="ARBA00022989"/>
    </source>
</evidence>
<gene>
    <name evidence="9" type="ORF">A3E29_00200</name>
</gene>
<evidence type="ECO:0000256" key="7">
    <source>
        <dbReference type="SAM" id="Phobius"/>
    </source>
</evidence>
<protein>
    <recommendedName>
        <fullName evidence="8">Bacterial sugar transferase domain-containing protein</fullName>
    </recommendedName>
</protein>
<sequence length="455" mass="51551">MLLLAGLTAFYLRFHLSPLRPVLYQLTWSQYFQVLFEASPLIILILALAGLYNLKGTRRVSAELLKILLAVSSGLLVIIVLFFFNQSVFPSRLIVLMAWGLAIVFISFGRLILRQMQVRMLRRGIGLHRLVVIYPADKPHELMDTIGKRPELGFKIVGSLQADLPIAELLSSLEQLRVQKGIDELLQADPMLDPAASGEILKFCRDFGIKFNFVPNFFETATGNVAVETISGTPVIVLKNTPLEGWGRVIKRLVDITAAAAGLITLSPVYLLVAIAIKLDSRGPVFFHQARAAGLGQFEFYKFRSMHYEMSEGTAAGDKLREQLEKQNARLGPYVKIKNDPRVTRIGRIIRKTKLDELPSLWHILRGQMSLVGPRVHMTKEVDHFRNEYKHLFVIKPGATGLTQIIQASDNPEISWEEEIKLDAFYIENWSLWLDLYIIFKTILILLGKRPKVDY</sequence>
<dbReference type="PANTHER" id="PTHR30576:SF0">
    <property type="entry name" value="UNDECAPRENYL-PHOSPHATE N-ACETYLGALACTOSAMINYL 1-PHOSPHATE TRANSFERASE-RELATED"/>
    <property type="match status" value="1"/>
</dbReference>
<dbReference type="InterPro" id="IPR017475">
    <property type="entry name" value="EPS_sugar_tfrase"/>
</dbReference>
<dbReference type="Proteomes" id="UP000177682">
    <property type="component" value="Unassembled WGS sequence"/>
</dbReference>
<comment type="similarity">
    <text evidence="2">Belongs to the bacterial sugar transferase family.</text>
</comment>
<dbReference type="Pfam" id="PF13727">
    <property type="entry name" value="CoA_binding_3"/>
    <property type="match status" value="1"/>
</dbReference>
<feature type="transmembrane region" description="Helical" evidence="7">
    <location>
        <begin position="90"/>
        <end position="113"/>
    </location>
</feature>
<evidence type="ECO:0000256" key="6">
    <source>
        <dbReference type="ARBA" id="ARBA00023136"/>
    </source>
</evidence>
<feature type="transmembrane region" description="Helical" evidence="7">
    <location>
        <begin position="256"/>
        <end position="277"/>
    </location>
</feature>
<dbReference type="GO" id="GO:0016020">
    <property type="term" value="C:membrane"/>
    <property type="evidence" value="ECO:0007669"/>
    <property type="project" value="UniProtKB-SubCell"/>
</dbReference>
<reference evidence="9 10" key="1">
    <citation type="journal article" date="2016" name="Nat. Commun.">
        <title>Thousands of microbial genomes shed light on interconnected biogeochemical processes in an aquifer system.</title>
        <authorList>
            <person name="Anantharaman K."/>
            <person name="Brown C.T."/>
            <person name="Hug L.A."/>
            <person name="Sharon I."/>
            <person name="Castelle C.J."/>
            <person name="Probst A.J."/>
            <person name="Thomas B.C."/>
            <person name="Singh A."/>
            <person name="Wilkins M.J."/>
            <person name="Karaoz U."/>
            <person name="Brodie E.L."/>
            <person name="Williams K.H."/>
            <person name="Hubbard S.S."/>
            <person name="Banfield J.F."/>
        </authorList>
    </citation>
    <scope>NUCLEOTIDE SEQUENCE [LARGE SCALE GENOMIC DNA]</scope>
</reference>
<comment type="caution">
    <text evidence="9">The sequence shown here is derived from an EMBL/GenBank/DDBJ whole genome shotgun (WGS) entry which is preliminary data.</text>
</comment>
<keyword evidence="6 7" id="KW-0472">Membrane</keyword>
<evidence type="ECO:0000259" key="8">
    <source>
        <dbReference type="Pfam" id="PF02397"/>
    </source>
</evidence>
<keyword evidence="4 7" id="KW-0812">Transmembrane</keyword>
<dbReference type="AlphaFoldDB" id="A0A1F5PIP7"/>
<dbReference type="GO" id="GO:0016780">
    <property type="term" value="F:phosphotransferase activity, for other substituted phosphate groups"/>
    <property type="evidence" value="ECO:0007669"/>
    <property type="project" value="TreeGrafter"/>
</dbReference>
<keyword evidence="5 7" id="KW-1133">Transmembrane helix</keyword>
<dbReference type="InterPro" id="IPR003362">
    <property type="entry name" value="Bact_transf"/>
</dbReference>
<evidence type="ECO:0000313" key="10">
    <source>
        <dbReference type="Proteomes" id="UP000177682"/>
    </source>
</evidence>
<feature type="domain" description="Bacterial sugar transferase" evidence="8">
    <location>
        <begin position="251"/>
        <end position="447"/>
    </location>
</feature>
<dbReference type="PANTHER" id="PTHR30576">
    <property type="entry name" value="COLANIC BIOSYNTHESIS UDP-GLUCOSE LIPID CARRIER TRANSFERASE"/>
    <property type="match status" value="1"/>
</dbReference>
<dbReference type="EMBL" id="MFEY01000008">
    <property type="protein sequence ID" value="OGE89795.1"/>
    <property type="molecule type" value="Genomic_DNA"/>
</dbReference>
<dbReference type="NCBIfam" id="TIGR03025">
    <property type="entry name" value="EPS_sugtrans"/>
    <property type="match status" value="1"/>
</dbReference>
<evidence type="ECO:0000256" key="2">
    <source>
        <dbReference type="ARBA" id="ARBA00006464"/>
    </source>
</evidence>
<organism evidence="9 10">
    <name type="scientific">Candidatus Doudnabacteria bacterium RIFCSPHIGHO2_12_FULL_48_16</name>
    <dbReference type="NCBI Taxonomy" id="1817838"/>
    <lineage>
        <taxon>Bacteria</taxon>
        <taxon>Candidatus Doudnaibacteriota</taxon>
    </lineage>
</organism>
<evidence type="ECO:0000256" key="4">
    <source>
        <dbReference type="ARBA" id="ARBA00022692"/>
    </source>
</evidence>
<name>A0A1F5PIP7_9BACT</name>
<comment type="subcellular location">
    <subcellularLocation>
        <location evidence="1">Membrane</location>
        <topology evidence="1">Multi-pass membrane protein</topology>
    </subcellularLocation>
</comment>
<proteinExistence type="inferred from homology"/>
<dbReference type="Gene3D" id="3.40.50.720">
    <property type="entry name" value="NAD(P)-binding Rossmann-like Domain"/>
    <property type="match status" value="1"/>
</dbReference>
<accession>A0A1F5PIP7</accession>
<evidence type="ECO:0000313" key="9">
    <source>
        <dbReference type="EMBL" id="OGE89795.1"/>
    </source>
</evidence>
<keyword evidence="3" id="KW-0808">Transferase</keyword>
<feature type="transmembrane region" description="Helical" evidence="7">
    <location>
        <begin position="31"/>
        <end position="52"/>
    </location>
</feature>
<evidence type="ECO:0000256" key="1">
    <source>
        <dbReference type="ARBA" id="ARBA00004141"/>
    </source>
</evidence>
<evidence type="ECO:0000256" key="3">
    <source>
        <dbReference type="ARBA" id="ARBA00022679"/>
    </source>
</evidence>
<dbReference type="Pfam" id="PF02397">
    <property type="entry name" value="Bac_transf"/>
    <property type="match status" value="1"/>
</dbReference>
<feature type="transmembrane region" description="Helical" evidence="7">
    <location>
        <begin position="64"/>
        <end position="84"/>
    </location>
</feature>